<evidence type="ECO:0000256" key="2">
    <source>
        <dbReference type="SAM" id="MobiDB-lite"/>
    </source>
</evidence>
<feature type="compositionally biased region" description="Low complexity" evidence="2">
    <location>
        <begin position="434"/>
        <end position="445"/>
    </location>
</feature>
<dbReference type="EMBL" id="MU842816">
    <property type="protein sequence ID" value="KAK2034177.1"/>
    <property type="molecule type" value="Genomic_DNA"/>
</dbReference>
<organism evidence="3 4">
    <name type="scientific">Colletotrichum zoysiae</name>
    <dbReference type="NCBI Taxonomy" id="1216348"/>
    <lineage>
        <taxon>Eukaryota</taxon>
        <taxon>Fungi</taxon>
        <taxon>Dikarya</taxon>
        <taxon>Ascomycota</taxon>
        <taxon>Pezizomycotina</taxon>
        <taxon>Sordariomycetes</taxon>
        <taxon>Hypocreomycetidae</taxon>
        <taxon>Glomerellales</taxon>
        <taxon>Glomerellaceae</taxon>
        <taxon>Colletotrichum</taxon>
        <taxon>Colletotrichum graminicola species complex</taxon>
    </lineage>
</organism>
<evidence type="ECO:0000256" key="1">
    <source>
        <dbReference type="SAM" id="Coils"/>
    </source>
</evidence>
<proteinExistence type="predicted"/>
<sequence>MSSNGFAPYTVPYSGVVGTANFVPGAAAHPPAPQDKRGQGGFRLPAVAGEPVAAGTARSKGDSMAAAGVAAGNPFQDAASARFASAGVSAASGGIAIVPGGLGVGAFPSSSEVYAVSGLGQMSGQNKEQPKGVISLNNKGRLGFGTDGQYDDDGMPPSPTLMTMSAQRRSDRALPVIARELKAVKEENQRLRDANLRLQARAASNDISAQLVASLQATNEQLKTQVESLYKQMADIQQQAQRFLRHRNRLRIRLRNTEDSLMDLMDLIVRLENIISRIDPDIFVTFPYEVQRLLTSIHEEWKYQEYCKCFKPEELEDDASSVSTIIEPQNAVRDEVLSLIIGSSYEKAIASSAVSGRAAYNGPANGASKTDGVAATASKSDAPGPASGIADDISNAELLRQLFQDLTIGGPSTKDSGQQTPRRARSSENLLDFSSPGTPSSIGTPRTVYSSSSENGQGTHITRGLQTAQTADAAHDEQGTESAETAQGLTATDSFDSLGIHNNIHKH</sequence>
<protein>
    <submittedName>
        <fullName evidence="3">Uncharacterized protein</fullName>
    </submittedName>
</protein>
<reference evidence="3" key="1">
    <citation type="submission" date="2021-06" db="EMBL/GenBank/DDBJ databases">
        <title>Comparative genomics, transcriptomics and evolutionary studies reveal genomic signatures of adaptation to plant cell wall in hemibiotrophic fungi.</title>
        <authorList>
            <consortium name="DOE Joint Genome Institute"/>
            <person name="Baroncelli R."/>
            <person name="Diaz J.F."/>
            <person name="Benocci T."/>
            <person name="Peng M."/>
            <person name="Battaglia E."/>
            <person name="Haridas S."/>
            <person name="Andreopoulos W."/>
            <person name="Labutti K."/>
            <person name="Pangilinan J."/>
            <person name="Floch G.L."/>
            <person name="Makela M.R."/>
            <person name="Henrissat B."/>
            <person name="Grigoriev I.V."/>
            <person name="Crouch J.A."/>
            <person name="De Vries R.P."/>
            <person name="Sukno S.A."/>
            <person name="Thon M.R."/>
        </authorList>
    </citation>
    <scope>NUCLEOTIDE SEQUENCE</scope>
    <source>
        <strain evidence="3">MAFF235873</strain>
    </source>
</reference>
<feature type="coiled-coil region" evidence="1">
    <location>
        <begin position="177"/>
        <end position="274"/>
    </location>
</feature>
<accession>A0AAD9HTR7</accession>
<dbReference type="Proteomes" id="UP001232148">
    <property type="component" value="Unassembled WGS sequence"/>
</dbReference>
<comment type="caution">
    <text evidence="3">The sequence shown here is derived from an EMBL/GenBank/DDBJ whole genome shotgun (WGS) entry which is preliminary data.</text>
</comment>
<feature type="region of interest" description="Disordered" evidence="2">
    <location>
        <begin position="407"/>
        <end position="507"/>
    </location>
</feature>
<keyword evidence="1" id="KW-0175">Coiled coil</keyword>
<dbReference type="AlphaFoldDB" id="A0AAD9HTR7"/>
<gene>
    <name evidence="3" type="ORF">LX32DRAFT_442424</name>
</gene>
<evidence type="ECO:0000313" key="4">
    <source>
        <dbReference type="Proteomes" id="UP001232148"/>
    </source>
</evidence>
<name>A0AAD9HTR7_9PEZI</name>
<feature type="compositionally biased region" description="Polar residues" evidence="2">
    <location>
        <begin position="447"/>
        <end position="470"/>
    </location>
</feature>
<evidence type="ECO:0000313" key="3">
    <source>
        <dbReference type="EMBL" id="KAK2034177.1"/>
    </source>
</evidence>
<feature type="compositionally biased region" description="Polar residues" evidence="2">
    <location>
        <begin position="480"/>
        <end position="495"/>
    </location>
</feature>
<keyword evidence="4" id="KW-1185">Reference proteome</keyword>
<feature type="region of interest" description="Disordered" evidence="2">
    <location>
        <begin position="363"/>
        <end position="390"/>
    </location>
</feature>